<gene>
    <name evidence="3" type="ORF">AURANDRAFT_52984</name>
</gene>
<dbReference type="PANTHER" id="PTHR12847:SF9">
    <property type="entry name" value="NECAP-LIKE PROTEIN CG9132"/>
    <property type="match status" value="1"/>
</dbReference>
<reference evidence="3 4" key="1">
    <citation type="journal article" date="2011" name="Proc. Natl. Acad. Sci. U.S.A.">
        <title>Niche of harmful alga Aureococcus anophagefferens revealed through ecogenomics.</title>
        <authorList>
            <person name="Gobler C.J."/>
            <person name="Berry D.L."/>
            <person name="Dyhrman S.T."/>
            <person name="Wilhelm S.W."/>
            <person name="Salamov A."/>
            <person name="Lobanov A.V."/>
            <person name="Zhang Y."/>
            <person name="Collier J.L."/>
            <person name="Wurch L.L."/>
            <person name="Kustka A.B."/>
            <person name="Dill B.D."/>
            <person name="Shah M."/>
            <person name="VerBerkmoes N.C."/>
            <person name="Kuo A."/>
            <person name="Terry A."/>
            <person name="Pangilinan J."/>
            <person name="Lindquist E.A."/>
            <person name="Lucas S."/>
            <person name="Paulsen I.T."/>
            <person name="Hattenrath-Lehmann T.K."/>
            <person name="Talmage S.C."/>
            <person name="Walker E.A."/>
            <person name="Koch F."/>
            <person name="Burson A.M."/>
            <person name="Marcoval M.A."/>
            <person name="Tang Y.Z."/>
            <person name="Lecleir G.R."/>
            <person name="Coyne K.J."/>
            <person name="Berg G.M."/>
            <person name="Bertrand E.M."/>
            <person name="Saito M.A."/>
            <person name="Gladyshev V.N."/>
            <person name="Grigoriev I.V."/>
        </authorList>
    </citation>
    <scope>NUCLEOTIDE SEQUENCE [LARGE SCALE GENOMIC DNA]</scope>
    <source>
        <strain evidence="4">CCMP 1984</strain>
    </source>
</reference>
<dbReference type="PANTHER" id="PTHR12847">
    <property type="entry name" value="ATP-BINDING CASSETTE ABC TRANSPORTER-RELATED"/>
    <property type="match status" value="1"/>
</dbReference>
<dbReference type="OMA" id="STNWIQF"/>
<dbReference type="RefSeq" id="XP_009035111.1">
    <property type="nucleotide sequence ID" value="XM_009036863.1"/>
</dbReference>
<evidence type="ECO:0000313" key="3">
    <source>
        <dbReference type="EMBL" id="EGB10302.1"/>
    </source>
</evidence>
<evidence type="ECO:0000259" key="2">
    <source>
        <dbReference type="Pfam" id="PF07933"/>
    </source>
</evidence>
<feature type="compositionally biased region" description="Pro residues" evidence="1">
    <location>
        <begin position="221"/>
        <end position="234"/>
    </location>
</feature>
<feature type="region of interest" description="Disordered" evidence="1">
    <location>
        <begin position="147"/>
        <end position="269"/>
    </location>
</feature>
<name>F0Y367_AURAN</name>
<dbReference type="SUPFAM" id="SSF50729">
    <property type="entry name" value="PH domain-like"/>
    <property type="match status" value="1"/>
</dbReference>
<evidence type="ECO:0000313" key="4">
    <source>
        <dbReference type="Proteomes" id="UP000002729"/>
    </source>
</evidence>
<dbReference type="KEGG" id="aaf:AURANDRAFT_52984"/>
<accession>F0Y367</accession>
<dbReference type="Gene3D" id="2.30.29.30">
    <property type="entry name" value="Pleckstrin-homology domain (PH domain)/Phosphotyrosine-binding domain (PTB)"/>
    <property type="match status" value="1"/>
</dbReference>
<dbReference type="Proteomes" id="UP000002729">
    <property type="component" value="Unassembled WGS sequence"/>
</dbReference>
<sequence length="269" mass="28761">MASLAEKPPEDAPIEISMFKAPECFLYKVPPLKIASGHRAEDWGLGSPQLTGRVEIVGVGTTAEVRVFKQDDGAKPVAVCPVRCAAGSPAVGAVVDDVVDSSRYFVLRLEDAKKRKAYLGLGFRERDVAYDFKATLCDFKRSVDREEKAEADHADYERRQADGADPEPEVDMSLKGRIKISLGDDDGDRPERPKRESAGPADGAVPRLAPPPKPVPRRSPPRPAPPPAAAPPPLENWATFDDACPAADGGGDAADGGDDDDGFGDFEQA</sequence>
<protein>
    <recommendedName>
        <fullName evidence="2">NECAP PHear domain-containing protein</fullName>
    </recommendedName>
</protein>
<dbReference type="AlphaFoldDB" id="F0Y367"/>
<dbReference type="GO" id="GO:0030125">
    <property type="term" value="C:clathrin vesicle coat"/>
    <property type="evidence" value="ECO:0007669"/>
    <property type="project" value="TreeGrafter"/>
</dbReference>
<proteinExistence type="predicted"/>
<evidence type="ECO:0000256" key="1">
    <source>
        <dbReference type="SAM" id="MobiDB-lite"/>
    </source>
</evidence>
<dbReference type="InterPro" id="IPR011993">
    <property type="entry name" value="PH-like_dom_sf"/>
</dbReference>
<keyword evidence="4" id="KW-1185">Reference proteome</keyword>
<organism evidence="4">
    <name type="scientific">Aureococcus anophagefferens</name>
    <name type="common">Harmful bloom alga</name>
    <dbReference type="NCBI Taxonomy" id="44056"/>
    <lineage>
        <taxon>Eukaryota</taxon>
        <taxon>Sar</taxon>
        <taxon>Stramenopiles</taxon>
        <taxon>Ochrophyta</taxon>
        <taxon>Pelagophyceae</taxon>
        <taxon>Pelagomonadales</taxon>
        <taxon>Pelagomonadaceae</taxon>
        <taxon>Aureococcus</taxon>
    </lineage>
</organism>
<dbReference type="EMBL" id="GL833124">
    <property type="protein sequence ID" value="EGB10302.1"/>
    <property type="molecule type" value="Genomic_DNA"/>
</dbReference>
<feature type="domain" description="NECAP PHear" evidence="2">
    <location>
        <begin position="15"/>
        <end position="180"/>
    </location>
</feature>
<dbReference type="Pfam" id="PF07933">
    <property type="entry name" value="DUF1681"/>
    <property type="match status" value="1"/>
</dbReference>
<feature type="compositionally biased region" description="Basic and acidic residues" evidence="1">
    <location>
        <begin position="147"/>
        <end position="162"/>
    </location>
</feature>
<dbReference type="InterPro" id="IPR012466">
    <property type="entry name" value="NECAP_PHear"/>
</dbReference>
<dbReference type="GO" id="GO:0006897">
    <property type="term" value="P:endocytosis"/>
    <property type="evidence" value="ECO:0007669"/>
    <property type="project" value="InterPro"/>
</dbReference>
<dbReference type="InParanoid" id="F0Y367"/>
<dbReference type="OrthoDB" id="10265489at2759"/>
<dbReference type="eggNOG" id="KOG2500">
    <property type="taxonomic scope" value="Eukaryota"/>
</dbReference>
<feature type="compositionally biased region" description="Acidic residues" evidence="1">
    <location>
        <begin position="255"/>
        <end position="269"/>
    </location>
</feature>
<dbReference type="GeneID" id="20222258"/>